<reference evidence="11" key="1">
    <citation type="submission" date="2023-02" db="EMBL/GenBank/DDBJ databases">
        <title>Identification and recombinant expression of a fungal hydrolase from Papiliotrema laurentii that hydrolyzes apple cutin and clears colloidal polyester polyurethane.</title>
        <authorList>
            <consortium name="DOE Joint Genome Institute"/>
            <person name="Roman V.A."/>
            <person name="Bojanowski C."/>
            <person name="Crable B.R."/>
            <person name="Wagner D.N."/>
            <person name="Hung C.S."/>
            <person name="Nadeau L.J."/>
            <person name="Schratz L."/>
            <person name="Haridas S."/>
            <person name="Pangilinan J."/>
            <person name="Lipzen A."/>
            <person name="Na H."/>
            <person name="Yan M."/>
            <person name="Ng V."/>
            <person name="Grigoriev I.V."/>
            <person name="Spatafora J.W."/>
            <person name="Barlow D."/>
            <person name="Biffinger J."/>
            <person name="Kelley-Loughnane N."/>
            <person name="Varaljay V.A."/>
            <person name="Crookes-Goodson W.J."/>
        </authorList>
    </citation>
    <scope>NUCLEOTIDE SEQUENCE</scope>
    <source>
        <strain evidence="11">5307AH</strain>
    </source>
</reference>
<dbReference type="EMBL" id="JAODAN010000008">
    <property type="protein sequence ID" value="KAK1922511.1"/>
    <property type="molecule type" value="Genomic_DNA"/>
</dbReference>
<organism evidence="11 12">
    <name type="scientific">Papiliotrema laurentii</name>
    <name type="common">Cryptococcus laurentii</name>
    <dbReference type="NCBI Taxonomy" id="5418"/>
    <lineage>
        <taxon>Eukaryota</taxon>
        <taxon>Fungi</taxon>
        <taxon>Dikarya</taxon>
        <taxon>Basidiomycota</taxon>
        <taxon>Agaricomycotina</taxon>
        <taxon>Tremellomycetes</taxon>
        <taxon>Tremellales</taxon>
        <taxon>Rhynchogastremaceae</taxon>
        <taxon>Papiliotrema</taxon>
    </lineage>
</organism>
<evidence type="ECO:0000256" key="3">
    <source>
        <dbReference type="ARBA" id="ARBA00012991"/>
    </source>
</evidence>
<dbReference type="SUPFAM" id="SSF48179">
    <property type="entry name" value="6-phosphogluconate dehydrogenase C-terminal domain-like"/>
    <property type="match status" value="1"/>
</dbReference>
<dbReference type="InterPro" id="IPR013328">
    <property type="entry name" value="6PGD_dom2"/>
</dbReference>
<keyword evidence="12" id="KW-1185">Reference proteome</keyword>
<dbReference type="PROSITE" id="PS00895">
    <property type="entry name" value="3_HYDROXYISOBUT_DH"/>
    <property type="match status" value="1"/>
</dbReference>
<dbReference type="InterPro" id="IPR015815">
    <property type="entry name" value="HIBADH-related"/>
</dbReference>
<dbReference type="InterPro" id="IPR002204">
    <property type="entry name" value="3-OH-isobutyrate_DH-rel_CS"/>
</dbReference>
<dbReference type="GO" id="GO:0006574">
    <property type="term" value="P:L-valine catabolic process"/>
    <property type="evidence" value="ECO:0007669"/>
    <property type="project" value="TreeGrafter"/>
</dbReference>
<name>A0AAD9FNP3_PAPLA</name>
<sequence>MTASVQNIGFIGLGAMGYRMAANLRSKLPYDSVLTIYDVASAVLDQFAEEHDGFGKIHLAKNSSEVVERSDVVITIVPEGSHVRSIMSSEPGGALSVEVKGKLFLECSTIDMATSHFVSKTILGLGGDFVDAPVSGGPAGAEKGTLTFMMGLKEDHPRVSEIRSILSLMGNNLFACGGPTLGLATKICNNYISGTIAIATSEGMNLAMNLGLNPKVFSDVLKVSTGGSWVNAHCNPVPGVDPDAPASKDYAPGFKVQFMLKDYKLALEAAASSNSKLYLGPAGLDVYSGATEDPNCVDRDSRVVFRYIGGREKW</sequence>
<dbReference type="FunFam" id="1.10.1040.10:FF:000006">
    <property type="entry name" value="3-hydroxyisobutyrate dehydrogenase"/>
    <property type="match status" value="1"/>
</dbReference>
<comment type="catalytic activity">
    <reaction evidence="7">
        <text>3-hydroxy-2-methylpropanoate + NAD(+) = 2-methyl-3-oxopropanoate + NADH + H(+)</text>
        <dbReference type="Rhea" id="RHEA:17681"/>
        <dbReference type="ChEBI" id="CHEBI:11805"/>
        <dbReference type="ChEBI" id="CHEBI:15378"/>
        <dbReference type="ChEBI" id="CHEBI:57540"/>
        <dbReference type="ChEBI" id="CHEBI:57700"/>
        <dbReference type="ChEBI" id="CHEBI:57945"/>
        <dbReference type="EC" id="1.1.1.31"/>
    </reaction>
</comment>
<dbReference type="GO" id="GO:0005739">
    <property type="term" value="C:mitochondrion"/>
    <property type="evidence" value="ECO:0007669"/>
    <property type="project" value="TreeGrafter"/>
</dbReference>
<gene>
    <name evidence="11" type="ORF">DB88DRAFT_495376</name>
</gene>
<protein>
    <recommendedName>
        <fullName evidence="3">3-hydroxyisobutyrate dehydrogenase</fullName>
        <ecNumber evidence="3">1.1.1.31</ecNumber>
    </recommendedName>
</protein>
<evidence type="ECO:0000259" key="10">
    <source>
        <dbReference type="Pfam" id="PF14833"/>
    </source>
</evidence>
<dbReference type="InterPro" id="IPR006115">
    <property type="entry name" value="6PGDH_NADP-bd"/>
</dbReference>
<comment type="similarity">
    <text evidence="2">Belongs to the HIBADH-related family. 3-hydroxyisobutyrate dehydrogenase subfamily.</text>
</comment>
<dbReference type="Gene3D" id="3.40.50.720">
    <property type="entry name" value="NAD(P)-binding Rossmann-like Domain"/>
    <property type="match status" value="1"/>
</dbReference>
<keyword evidence="5" id="KW-0560">Oxidoreductase</keyword>
<dbReference type="PIRSF" id="PIRSF000103">
    <property type="entry name" value="HIBADH"/>
    <property type="match status" value="1"/>
</dbReference>
<feature type="domain" description="6-phosphogluconate dehydrogenase NADP-binding" evidence="9">
    <location>
        <begin position="7"/>
        <end position="177"/>
    </location>
</feature>
<evidence type="ECO:0000313" key="12">
    <source>
        <dbReference type="Proteomes" id="UP001182556"/>
    </source>
</evidence>
<dbReference type="EC" id="1.1.1.31" evidence="3"/>
<evidence type="ECO:0000313" key="11">
    <source>
        <dbReference type="EMBL" id="KAK1922511.1"/>
    </source>
</evidence>
<dbReference type="Gene3D" id="1.10.1040.10">
    <property type="entry name" value="N-(1-d-carboxylethyl)-l-norvaline Dehydrogenase, domain 2"/>
    <property type="match status" value="1"/>
</dbReference>
<evidence type="ECO:0000256" key="2">
    <source>
        <dbReference type="ARBA" id="ARBA00006013"/>
    </source>
</evidence>
<keyword evidence="6" id="KW-0520">NAD</keyword>
<evidence type="ECO:0000256" key="5">
    <source>
        <dbReference type="ARBA" id="ARBA00023002"/>
    </source>
</evidence>
<dbReference type="GO" id="GO:0008442">
    <property type="term" value="F:3-hydroxyisobutyrate dehydrogenase activity"/>
    <property type="evidence" value="ECO:0007669"/>
    <property type="project" value="UniProtKB-EC"/>
</dbReference>
<keyword evidence="4" id="KW-0101">Branched-chain amino acid catabolism</keyword>
<evidence type="ECO:0000256" key="8">
    <source>
        <dbReference type="PIRSR" id="PIRSR000103-1"/>
    </source>
</evidence>
<dbReference type="GO" id="GO:0051287">
    <property type="term" value="F:NAD binding"/>
    <property type="evidence" value="ECO:0007669"/>
    <property type="project" value="InterPro"/>
</dbReference>
<proteinExistence type="inferred from homology"/>
<dbReference type="Proteomes" id="UP001182556">
    <property type="component" value="Unassembled WGS sequence"/>
</dbReference>
<dbReference type="Pfam" id="PF03446">
    <property type="entry name" value="NAD_binding_2"/>
    <property type="match status" value="1"/>
</dbReference>
<dbReference type="SUPFAM" id="SSF51735">
    <property type="entry name" value="NAD(P)-binding Rossmann-fold domains"/>
    <property type="match status" value="1"/>
</dbReference>
<evidence type="ECO:0000256" key="1">
    <source>
        <dbReference type="ARBA" id="ARBA00005109"/>
    </source>
</evidence>
<dbReference type="Pfam" id="PF14833">
    <property type="entry name" value="NAD_binding_11"/>
    <property type="match status" value="1"/>
</dbReference>
<evidence type="ECO:0000256" key="4">
    <source>
        <dbReference type="ARBA" id="ARBA00022456"/>
    </source>
</evidence>
<dbReference type="PANTHER" id="PTHR22981:SF81">
    <property type="entry name" value="DEHYDROGENASE, PUTATIVE-RELATED"/>
    <property type="match status" value="1"/>
</dbReference>
<evidence type="ECO:0000259" key="9">
    <source>
        <dbReference type="Pfam" id="PF03446"/>
    </source>
</evidence>
<dbReference type="InterPro" id="IPR008927">
    <property type="entry name" value="6-PGluconate_DH-like_C_sf"/>
</dbReference>
<comment type="pathway">
    <text evidence="1">Amino-acid degradation; L-valine degradation.</text>
</comment>
<accession>A0AAD9FNP3</accession>
<feature type="domain" description="3-hydroxyisobutyrate dehydrogenase-like NAD-binding" evidence="10">
    <location>
        <begin position="182"/>
        <end position="291"/>
    </location>
</feature>
<evidence type="ECO:0000256" key="7">
    <source>
        <dbReference type="ARBA" id="ARBA00049197"/>
    </source>
</evidence>
<dbReference type="AlphaFoldDB" id="A0AAD9FNP3"/>
<dbReference type="InterPro" id="IPR036291">
    <property type="entry name" value="NAD(P)-bd_dom_sf"/>
</dbReference>
<evidence type="ECO:0000256" key="6">
    <source>
        <dbReference type="ARBA" id="ARBA00023027"/>
    </source>
</evidence>
<dbReference type="GO" id="GO:0050661">
    <property type="term" value="F:NADP binding"/>
    <property type="evidence" value="ECO:0007669"/>
    <property type="project" value="InterPro"/>
</dbReference>
<feature type="active site" evidence="8">
    <location>
        <position position="186"/>
    </location>
</feature>
<comment type="caution">
    <text evidence="11">The sequence shown here is derived from an EMBL/GenBank/DDBJ whole genome shotgun (WGS) entry which is preliminary data.</text>
</comment>
<dbReference type="PANTHER" id="PTHR22981">
    <property type="entry name" value="3-HYDROXYISOBUTYRATE DEHYDROGENASE-RELATED"/>
    <property type="match status" value="1"/>
</dbReference>
<dbReference type="InterPro" id="IPR029154">
    <property type="entry name" value="HIBADH-like_NADP-bd"/>
</dbReference>